<dbReference type="AlphaFoldDB" id="A0AAV5USI6"/>
<evidence type="ECO:0000313" key="3">
    <source>
        <dbReference type="EMBL" id="GMT09663.1"/>
    </source>
</evidence>
<dbReference type="Gene3D" id="2.60.210.10">
    <property type="entry name" value="Apoptosis, Tumor Necrosis Factor Receptor Associated Protein 2, Chain A"/>
    <property type="match status" value="1"/>
</dbReference>
<dbReference type="CDD" id="cd00121">
    <property type="entry name" value="MATH"/>
    <property type="match status" value="1"/>
</dbReference>
<feature type="non-terminal residue" evidence="3">
    <location>
        <position position="1"/>
    </location>
</feature>
<comment type="caution">
    <text evidence="3">The sequence shown here is derived from an EMBL/GenBank/DDBJ whole genome shotgun (WGS) entry which is preliminary data.</text>
</comment>
<dbReference type="PANTHER" id="PTHR47022:SF1">
    <property type="entry name" value="BTB AND MATH DOMAIN-CONTAINING PROTEIN 36-RELATED"/>
    <property type="match status" value="1"/>
</dbReference>
<evidence type="ECO:0000259" key="2">
    <source>
        <dbReference type="PROSITE" id="PS50144"/>
    </source>
</evidence>
<evidence type="ECO:0008006" key="5">
    <source>
        <dbReference type="Google" id="ProtNLM"/>
    </source>
</evidence>
<dbReference type="SMART" id="SM00225">
    <property type="entry name" value="BTB"/>
    <property type="match status" value="1"/>
</dbReference>
<proteinExistence type="predicted"/>
<dbReference type="Pfam" id="PF00651">
    <property type="entry name" value="BTB"/>
    <property type="match status" value="1"/>
</dbReference>
<dbReference type="SUPFAM" id="SSF49599">
    <property type="entry name" value="TRAF domain-like"/>
    <property type="match status" value="1"/>
</dbReference>
<keyword evidence="4" id="KW-1185">Reference proteome</keyword>
<dbReference type="EMBL" id="BTSY01000001">
    <property type="protein sequence ID" value="GMT09663.1"/>
    <property type="molecule type" value="Genomic_DNA"/>
</dbReference>
<dbReference type="InterPro" id="IPR002083">
    <property type="entry name" value="MATH/TRAF_dom"/>
</dbReference>
<evidence type="ECO:0000259" key="1">
    <source>
        <dbReference type="PROSITE" id="PS50097"/>
    </source>
</evidence>
<protein>
    <recommendedName>
        <fullName evidence="5">BTB domain-containing protein</fullName>
    </recommendedName>
</protein>
<dbReference type="SUPFAM" id="SSF54695">
    <property type="entry name" value="POZ domain"/>
    <property type="match status" value="1"/>
</dbReference>
<organism evidence="3 4">
    <name type="scientific">Pristionchus fissidentatus</name>
    <dbReference type="NCBI Taxonomy" id="1538716"/>
    <lineage>
        <taxon>Eukaryota</taxon>
        <taxon>Metazoa</taxon>
        <taxon>Ecdysozoa</taxon>
        <taxon>Nematoda</taxon>
        <taxon>Chromadorea</taxon>
        <taxon>Rhabditida</taxon>
        <taxon>Rhabditina</taxon>
        <taxon>Diplogasteromorpha</taxon>
        <taxon>Diplogasteroidea</taxon>
        <taxon>Neodiplogasteridae</taxon>
        <taxon>Pristionchus</taxon>
    </lineage>
</organism>
<dbReference type="InterPro" id="IPR008974">
    <property type="entry name" value="TRAF-like"/>
</dbReference>
<reference evidence="3" key="1">
    <citation type="submission" date="2023-10" db="EMBL/GenBank/DDBJ databases">
        <title>Genome assembly of Pristionchus species.</title>
        <authorList>
            <person name="Yoshida K."/>
            <person name="Sommer R.J."/>
        </authorList>
    </citation>
    <scope>NUCLEOTIDE SEQUENCE</scope>
    <source>
        <strain evidence="3">RS5133</strain>
    </source>
</reference>
<name>A0AAV5USI6_9BILA</name>
<evidence type="ECO:0000313" key="4">
    <source>
        <dbReference type="Proteomes" id="UP001432322"/>
    </source>
</evidence>
<sequence length="306" mass="35684">IRWEVDNVSKLTSELRYSPLTFIADLPWSVAVRRRSWLGKPFFSCNIYCNDESDCYKWRVHHKSTVVLINRENPAMNVLGEMKSMVFKKGAHGAGHQLIPFEYLLEEKYGFIKDDKIIVEGRITITNIEGVPPALKYNFDEPCPGWENIVLNIEGKKINVRKQYLSDRSPYFAALFNGDFVERNQKEIEMKEVSYEEFIELLLVVYPSLQPITFDSYRFVLALADRFMIKFATSVAELYLIKTKKLSTSAKLLLADQYRLEVLKRQCLNSFEFPSDIKALENTVEFSQYSSDMNSSLFKRILELMR</sequence>
<dbReference type="Gene3D" id="3.30.710.10">
    <property type="entry name" value="Potassium Channel Kv1.1, Chain A"/>
    <property type="match status" value="1"/>
</dbReference>
<accession>A0AAV5USI6</accession>
<feature type="domain" description="MATH" evidence="2">
    <location>
        <begin position="1"/>
        <end position="123"/>
    </location>
</feature>
<dbReference type="PROSITE" id="PS50144">
    <property type="entry name" value="MATH"/>
    <property type="match status" value="1"/>
</dbReference>
<dbReference type="Pfam" id="PF00917">
    <property type="entry name" value="MATH"/>
    <property type="match status" value="1"/>
</dbReference>
<gene>
    <name evidence="3" type="ORF">PFISCL1PPCAC_960</name>
</gene>
<dbReference type="Proteomes" id="UP001432322">
    <property type="component" value="Unassembled WGS sequence"/>
</dbReference>
<feature type="domain" description="BTB" evidence="1">
    <location>
        <begin position="147"/>
        <end position="214"/>
    </location>
</feature>
<dbReference type="InterPro" id="IPR000210">
    <property type="entry name" value="BTB/POZ_dom"/>
</dbReference>
<dbReference type="PANTHER" id="PTHR47022">
    <property type="entry name" value="BTB AND MATH DOMAIN-CONTAINING PROTEIN 36-RELATED"/>
    <property type="match status" value="1"/>
</dbReference>
<dbReference type="InterPro" id="IPR011333">
    <property type="entry name" value="SKP1/BTB/POZ_sf"/>
</dbReference>
<dbReference type="PROSITE" id="PS50097">
    <property type="entry name" value="BTB"/>
    <property type="match status" value="1"/>
</dbReference>